<keyword evidence="4" id="KW-0472">Membrane</keyword>
<dbReference type="InterPro" id="IPR004090">
    <property type="entry name" value="Chemotax_Me-accpt_rcpt"/>
</dbReference>
<evidence type="ECO:0000259" key="6">
    <source>
        <dbReference type="PROSITE" id="PS50885"/>
    </source>
</evidence>
<keyword evidence="3" id="KW-0807">Transducer</keyword>
<comment type="similarity">
    <text evidence="2">Belongs to the methyl-accepting chemotaxis (MCP) protein family.</text>
</comment>
<dbReference type="PRINTS" id="PR00260">
    <property type="entry name" value="CHEMTRNSDUCR"/>
</dbReference>
<dbReference type="SMART" id="SM00304">
    <property type="entry name" value="HAMP"/>
    <property type="match status" value="1"/>
</dbReference>
<feature type="transmembrane region" description="Helical" evidence="4">
    <location>
        <begin position="12"/>
        <end position="35"/>
    </location>
</feature>
<dbReference type="Proteomes" id="UP001595530">
    <property type="component" value="Unassembled WGS sequence"/>
</dbReference>
<dbReference type="Pfam" id="PF12729">
    <property type="entry name" value="4HB_MCP_1"/>
    <property type="match status" value="1"/>
</dbReference>
<feature type="domain" description="Methyl-accepting transducer" evidence="5">
    <location>
        <begin position="270"/>
        <end position="499"/>
    </location>
</feature>
<dbReference type="Pfam" id="PF00015">
    <property type="entry name" value="MCPsignal"/>
    <property type="match status" value="1"/>
</dbReference>
<sequence>MNFSSNMRIGARLGIGFGSVLLVMTLITCLGIWRLHEAGQMTGRLVKHELTVERSMREWYAATQVNGARTLAYARSAEPDVQKSFQTEIDAFTKRISEIQKELEPAITSTEGRAIFAEIANTRSAYRAAREAVFSEKKAGHEEAAQKLVTARLMPAIDTYMLSIRKLVDYQAAQINTMAAAVEAQAQSSQLLQSVLGALALGSGLGFAYWIGRSITRPLNQAVSVARRVAQGDLSGSVEVSSRDEIGQLMQALKDMNHSLGTTVGAVRVGIETMQLASRDIAAGNSDLSSRTETQASSLEETASAMEQLTGTVRQNADNARQANQLVLSASEVAAKGGQVVSQVIETMGSIKDSSRKIVDIIGVIDGIAFQTNILALNAAVEAARAGEQGRGFAVVAAEVRNLAQRSAAAAKEIKALIGDSVEKVDAGSRLVDNAGRTMEQIVNAVKHAADIMSEIAAASQEQRVGIDEVNRAIGQMDEMTQQNAAMVEQAAAAAESLQDQAQTLSQAVSVFTLAAAAPSIALTHQAAPAVGIVVKPPPSRTRLSVVRTRATAPKTARMAGGHADWEEF</sequence>
<dbReference type="PANTHER" id="PTHR43531:SF14">
    <property type="entry name" value="METHYL-ACCEPTING CHEMOTAXIS PROTEIN I-RELATED"/>
    <property type="match status" value="1"/>
</dbReference>
<reference evidence="8" key="1">
    <citation type="journal article" date="2019" name="Int. J. Syst. Evol. Microbiol.">
        <title>The Global Catalogue of Microorganisms (GCM) 10K type strain sequencing project: providing services to taxonomists for standard genome sequencing and annotation.</title>
        <authorList>
            <consortium name="The Broad Institute Genomics Platform"/>
            <consortium name="The Broad Institute Genome Sequencing Center for Infectious Disease"/>
            <person name="Wu L."/>
            <person name="Ma J."/>
        </authorList>
    </citation>
    <scope>NUCLEOTIDE SEQUENCE [LARGE SCALE GENOMIC DNA]</scope>
    <source>
        <strain evidence="8">KCTC 42986</strain>
    </source>
</reference>
<dbReference type="SUPFAM" id="SSF58104">
    <property type="entry name" value="Methyl-accepting chemotaxis protein (MCP) signaling domain"/>
    <property type="match status" value="1"/>
</dbReference>
<protein>
    <submittedName>
        <fullName evidence="7">Methyl-accepting chemotaxis protein</fullName>
    </submittedName>
</protein>
<dbReference type="PANTHER" id="PTHR43531">
    <property type="entry name" value="PROTEIN ICFG"/>
    <property type="match status" value="1"/>
</dbReference>
<evidence type="ECO:0000256" key="3">
    <source>
        <dbReference type="PROSITE-ProRule" id="PRU00284"/>
    </source>
</evidence>
<dbReference type="Gene3D" id="1.10.287.950">
    <property type="entry name" value="Methyl-accepting chemotaxis protein"/>
    <property type="match status" value="1"/>
</dbReference>
<keyword evidence="4" id="KW-1133">Transmembrane helix</keyword>
<keyword evidence="8" id="KW-1185">Reference proteome</keyword>
<dbReference type="Gene3D" id="6.10.340.10">
    <property type="match status" value="1"/>
</dbReference>
<dbReference type="InterPro" id="IPR004089">
    <property type="entry name" value="MCPsignal_dom"/>
</dbReference>
<dbReference type="InterPro" id="IPR024478">
    <property type="entry name" value="HlyB_4HB_MCP"/>
</dbReference>
<proteinExistence type="inferred from homology"/>
<organism evidence="7 8">
    <name type="scientific">Undibacterium arcticum</name>
    <dbReference type="NCBI Taxonomy" id="1762892"/>
    <lineage>
        <taxon>Bacteria</taxon>
        <taxon>Pseudomonadati</taxon>
        <taxon>Pseudomonadota</taxon>
        <taxon>Betaproteobacteria</taxon>
        <taxon>Burkholderiales</taxon>
        <taxon>Oxalobacteraceae</taxon>
        <taxon>Undibacterium</taxon>
    </lineage>
</organism>
<evidence type="ECO:0000313" key="7">
    <source>
        <dbReference type="EMBL" id="MFC3108493.1"/>
    </source>
</evidence>
<evidence type="ECO:0000313" key="8">
    <source>
        <dbReference type="Proteomes" id="UP001595530"/>
    </source>
</evidence>
<dbReference type="InterPro" id="IPR047347">
    <property type="entry name" value="YvaQ-like_sensor"/>
</dbReference>
<dbReference type="RefSeq" id="WP_390322150.1">
    <property type="nucleotide sequence ID" value="NZ_JBHRTP010000032.1"/>
</dbReference>
<evidence type="ECO:0000256" key="2">
    <source>
        <dbReference type="ARBA" id="ARBA00029447"/>
    </source>
</evidence>
<dbReference type="PROSITE" id="PS50111">
    <property type="entry name" value="CHEMOTAXIS_TRANSDUC_2"/>
    <property type="match status" value="1"/>
</dbReference>
<dbReference type="PROSITE" id="PS50885">
    <property type="entry name" value="HAMP"/>
    <property type="match status" value="1"/>
</dbReference>
<dbReference type="CDD" id="cd11386">
    <property type="entry name" value="MCP_signal"/>
    <property type="match status" value="1"/>
</dbReference>
<name>A0ABV7F304_9BURK</name>
<dbReference type="Pfam" id="PF00672">
    <property type="entry name" value="HAMP"/>
    <property type="match status" value="1"/>
</dbReference>
<dbReference type="SMART" id="SM00283">
    <property type="entry name" value="MA"/>
    <property type="match status" value="1"/>
</dbReference>
<evidence type="ECO:0000259" key="5">
    <source>
        <dbReference type="PROSITE" id="PS50111"/>
    </source>
</evidence>
<keyword evidence="1" id="KW-0488">Methylation</keyword>
<feature type="domain" description="HAMP" evidence="6">
    <location>
        <begin position="213"/>
        <end position="265"/>
    </location>
</feature>
<dbReference type="EMBL" id="JBHRTP010000032">
    <property type="protein sequence ID" value="MFC3108493.1"/>
    <property type="molecule type" value="Genomic_DNA"/>
</dbReference>
<evidence type="ECO:0000256" key="1">
    <source>
        <dbReference type="ARBA" id="ARBA00022481"/>
    </source>
</evidence>
<dbReference type="CDD" id="cd19411">
    <property type="entry name" value="MCP2201-like_sensor"/>
    <property type="match status" value="1"/>
</dbReference>
<comment type="caution">
    <text evidence="7">The sequence shown here is derived from an EMBL/GenBank/DDBJ whole genome shotgun (WGS) entry which is preliminary data.</text>
</comment>
<keyword evidence="4" id="KW-0812">Transmembrane</keyword>
<accession>A0ABV7F304</accession>
<evidence type="ECO:0000256" key="4">
    <source>
        <dbReference type="SAM" id="Phobius"/>
    </source>
</evidence>
<dbReference type="InterPro" id="IPR051310">
    <property type="entry name" value="MCP_chemotaxis"/>
</dbReference>
<gene>
    <name evidence="7" type="ORF">ACFOFO_11040</name>
</gene>
<dbReference type="InterPro" id="IPR003660">
    <property type="entry name" value="HAMP_dom"/>
</dbReference>
<dbReference type="CDD" id="cd06225">
    <property type="entry name" value="HAMP"/>
    <property type="match status" value="1"/>
</dbReference>